<protein>
    <recommendedName>
        <fullName evidence="6">C2 domain-containing protein</fullName>
    </recommendedName>
</protein>
<feature type="transmembrane region" description="Helical" evidence="3">
    <location>
        <begin position="1323"/>
        <end position="1345"/>
    </location>
</feature>
<dbReference type="GO" id="GO:0016020">
    <property type="term" value="C:membrane"/>
    <property type="evidence" value="ECO:0007669"/>
    <property type="project" value="UniProtKB-SubCell"/>
</dbReference>
<feature type="transmembrane region" description="Helical" evidence="3">
    <location>
        <begin position="1296"/>
        <end position="1317"/>
    </location>
</feature>
<dbReference type="Proteomes" id="UP001162640">
    <property type="component" value="Unassembled WGS sequence"/>
</dbReference>
<keyword evidence="3" id="KW-1133">Transmembrane helix</keyword>
<comment type="caution">
    <text evidence="4">The sequence shown here is derived from an EMBL/GenBank/DDBJ whole genome shotgun (WGS) entry which is preliminary data.</text>
</comment>
<feature type="region of interest" description="Disordered" evidence="2">
    <location>
        <begin position="465"/>
        <end position="490"/>
    </location>
</feature>
<dbReference type="SUPFAM" id="SSF49562">
    <property type="entry name" value="C2 domain (Calcium/lipid-binding domain, CaLB)"/>
    <property type="match status" value="1"/>
</dbReference>
<feature type="transmembrane region" description="Helical" evidence="3">
    <location>
        <begin position="1392"/>
        <end position="1414"/>
    </location>
</feature>
<dbReference type="InterPro" id="IPR006201">
    <property type="entry name" value="Neur_channel"/>
</dbReference>
<gene>
    <name evidence="4" type="ORF">TL16_g02540</name>
</gene>
<dbReference type="InterPro" id="IPR036719">
    <property type="entry name" value="Neuro-gated_channel_TM_sf"/>
</dbReference>
<name>A0A9W7DVQ3_9STRA</name>
<dbReference type="GO" id="GO:0004888">
    <property type="term" value="F:transmembrane signaling receptor activity"/>
    <property type="evidence" value="ECO:0007669"/>
    <property type="project" value="InterPro"/>
</dbReference>
<proteinExistence type="predicted"/>
<dbReference type="PANTHER" id="PTHR18945">
    <property type="entry name" value="NEUROTRANSMITTER GATED ION CHANNEL"/>
    <property type="match status" value="1"/>
</dbReference>
<evidence type="ECO:0000256" key="1">
    <source>
        <dbReference type="ARBA" id="ARBA00004141"/>
    </source>
</evidence>
<evidence type="ECO:0000256" key="2">
    <source>
        <dbReference type="SAM" id="MobiDB-lite"/>
    </source>
</evidence>
<accession>A0A9W7DVQ3</accession>
<dbReference type="EMBL" id="BLQM01000062">
    <property type="protein sequence ID" value="GMH58114.1"/>
    <property type="molecule type" value="Genomic_DNA"/>
</dbReference>
<evidence type="ECO:0000313" key="5">
    <source>
        <dbReference type="Proteomes" id="UP001162640"/>
    </source>
</evidence>
<evidence type="ECO:0000256" key="3">
    <source>
        <dbReference type="SAM" id="Phobius"/>
    </source>
</evidence>
<evidence type="ECO:0008006" key="6">
    <source>
        <dbReference type="Google" id="ProtNLM"/>
    </source>
</evidence>
<dbReference type="InterPro" id="IPR038050">
    <property type="entry name" value="Neuro_actylchol_rec"/>
</dbReference>
<dbReference type="GO" id="GO:0005230">
    <property type="term" value="F:extracellular ligand-gated monoatomic ion channel activity"/>
    <property type="evidence" value="ECO:0007669"/>
    <property type="project" value="InterPro"/>
</dbReference>
<evidence type="ECO:0000313" key="4">
    <source>
        <dbReference type="EMBL" id="GMH58114.1"/>
    </source>
</evidence>
<organism evidence="4 5">
    <name type="scientific">Triparma laevis f. inornata</name>
    <dbReference type="NCBI Taxonomy" id="1714386"/>
    <lineage>
        <taxon>Eukaryota</taxon>
        <taxon>Sar</taxon>
        <taxon>Stramenopiles</taxon>
        <taxon>Ochrophyta</taxon>
        <taxon>Bolidophyceae</taxon>
        <taxon>Parmales</taxon>
        <taxon>Triparmaceae</taxon>
        <taxon>Triparma</taxon>
    </lineage>
</organism>
<dbReference type="Gene3D" id="1.20.58.390">
    <property type="entry name" value="Neurotransmitter-gated ion-channel transmembrane domain"/>
    <property type="match status" value="1"/>
</dbReference>
<dbReference type="InterPro" id="IPR036734">
    <property type="entry name" value="Neur_chan_lig-bd_sf"/>
</dbReference>
<dbReference type="InterPro" id="IPR035892">
    <property type="entry name" value="C2_domain_sf"/>
</dbReference>
<keyword evidence="3" id="KW-0472">Membrane</keyword>
<comment type="subcellular location">
    <subcellularLocation>
        <location evidence="1">Membrane</location>
        <topology evidence="1">Multi-pass membrane protein</topology>
    </subcellularLocation>
</comment>
<dbReference type="Gene3D" id="2.70.170.10">
    <property type="entry name" value="Neurotransmitter-gated ion-channel ligand-binding domain"/>
    <property type="match status" value="1"/>
</dbReference>
<keyword evidence="3" id="KW-0812">Transmembrane</keyword>
<dbReference type="SUPFAM" id="SSF90112">
    <property type="entry name" value="Neurotransmitter-gated ion-channel transmembrane pore"/>
    <property type="match status" value="1"/>
</dbReference>
<sequence length="1446" mass="163090">MPENPANLNLHLELWDEDFGGLTGDFLGCVEVGVEMLLHPYNGEVTFDLQNRRGWKDNVKKPITGSVTLKITKMKARARTFIPAPPPERKKKRHEFIETTVLVAPNEDNERDRFELETKQTDQQLARLAEEDASRAPRFKEEQRKWVMKLKSIQINMLNKTRKLATVARDKDNEAGAVIDGAPVITELGAGQIIGAWLRQIKYALVAGNPDRLVLPFHDFFVLEELEDEVEDSDAPVLTVKKNDDFGSMPEMKNKYAVVVSTHKGLVSSEDESFCKLAGNQMEAALTIVRQREARVRDQTLSLRKLRFACRNWDSLHDVHSLLSFVVKEVATVILGTNVFINLVQPGGNEMKIAFTTDPEFSGLGTEREKDKTLNFQVVDGGYIYFALGGRVQRSHASWSSKIAQMSLPLCDIIDLEGVVAEGEEEDPEARKENVVGHKFSLKRSMAVTDDEMTDGKVVKKELKSSQSATNVRANRMVGRNASSNLSSSSSKSLKEIQGKDYYWIVLRKNIKFAAREYALGYMRENPDDIEYLAHIGHLFVDSGPTATHKTHKFAALLLQKAADLGFEGHSKFWRELATSHMRTYLSAGLTGEREHLTYACTAWKKALTFLENTLISNFPNLKNINNVLFESSTLMKRLRRFQQASDNLYNCLMRGKVCQPYKIEDLKFGLAHVLELWSKEVKDKDKLLQGKELYAEVYDAYFAGKSKLGRKKKIPTYDVWIHDYKTWCGFAETSSLGSDFVLASDYFKQSLKCIEKHNSLMTKNGDTKGMISEKSTGKVWFSLSKCQMRSGEDEIAKNSLGRAIMLDNSSVQMQSFMESWVSNESRFDTDLSLDVEKILTEVVTVRKSVMSAGFADDDGEEEDEDEGVDGHILCPIQGSTYGLGTMSVTNLTLFRPKTLRKSRRIPETKEERDMRGLEDGVVNYIKDVGRVVGLAMERLRKKELLNKLKEEGESVKRGKKVKVQDILGIGAQILREGIVWCTGVEVLQIIEVKDEKKQREEKEKQIDMMIMKRQAAGVVVDEEGGMEELLANVDLMEDSPDDSIVDLLGSKAILKHNKTMDGEDLDGLEIGPGVDVQKAVFDRRQRILDLEKTKKIRTVRISKKEIFLLEVIDTERCMRVKLHLQMTWYDMDYTEEDATDLSVPQESNAARDANGNFLIAGKVGEIAQPAWYPTFNFPTASPIHGLPTVIRDDYSLNNAKSGQIGCDREIVVTLDQDLDHSSFPFDRQTIEFQIRANTPANVQSPRVELDAMSTNAAVPQSKVEEWEFMEGELALFSCLHNTVRLVAGIERNPSYYIWNLAAVLIAITAMAAHAFWIDPFDLSGRLGLNFTLVLTAVAFKFSLANNLPKITYLTKLDLLVLGNFAALALCGIEHVFASSLSEDDAATFDSFFLWVFGSFWFLIHLVLFMLYAFKIDSLRPDWDNQVLNIATLTKKNIKSSNIASV</sequence>
<feature type="transmembrane region" description="Helical" evidence="3">
    <location>
        <begin position="1357"/>
        <end position="1377"/>
    </location>
</feature>
<reference evidence="5" key="1">
    <citation type="journal article" date="2023" name="Commun. Biol.">
        <title>Genome analysis of Parmales, the sister group of diatoms, reveals the evolutionary specialization of diatoms from phago-mixotrophs to photoautotrophs.</title>
        <authorList>
            <person name="Ban H."/>
            <person name="Sato S."/>
            <person name="Yoshikawa S."/>
            <person name="Yamada K."/>
            <person name="Nakamura Y."/>
            <person name="Ichinomiya M."/>
            <person name="Sato N."/>
            <person name="Blanc-Mathieu R."/>
            <person name="Endo H."/>
            <person name="Kuwata A."/>
            <person name="Ogata H."/>
        </authorList>
    </citation>
    <scope>NUCLEOTIDE SEQUENCE [LARGE SCALE GENOMIC DNA]</scope>
</reference>